<sequence>MPKVAPFGTWQSPITVDSLVESSVKVDNVIVDPITSTVYHVEKRPSEGGRSVLVRTEESVDVIGKEFNCRTGVHEYGGAAATVCDGVIYFSNFSDGRVYKLKEGDKPEPITPESSVYRFADFAVYPRQTRLLIAILEDHTKPDPADVVNTLCVIDTESRTISPLVSGADFYAAPTFSPNGSHFAWQQWSHPDMPWDGAEIHVATVLFKENGAGLALTGITHVAGKPLAISAADPIWISNETLLYTSDESGYQNPYVHSVSSAKSSPVLSNPITEDFSLPAWALGVRYGAALDKAGNKVLFTALRDGRSHLYVLTLHCNVLEEISCPYVSISNVIRVADDNVVFVGAKINEPAQIVLCSLRDYSLPHYSALNSISSTSKVSLPAGLISKPQPMALLVPPNNDPLHVVCYPPTNPEYVGPEGEQPPCVVHVHGGPTGFQDQSLNMTTQFFTSRGWAWLNVNYGGSSGYGRKYIDRLYGQWGVVDVRDCALAASTLSKPPYSLIDPARTAIRGGSAGGFTVLATLCAYPDTFAAGTSMYGISDLKKLDDFTHKFEARNTEKLMGGSSSQIPEVYKERSPINNADRIKAPLLIEQGSVDAVVPPEQAEDIVKTIKSKGGHVEYVLFEGEGHGWRKAENIKAALAKELAFYEGVFKLKA</sequence>
<dbReference type="PANTHER" id="PTHR43056">
    <property type="entry name" value="PEPTIDASE S9 PROLYL OLIGOPEPTIDASE"/>
    <property type="match status" value="1"/>
</dbReference>
<dbReference type="PANTHER" id="PTHR43056:SF5">
    <property type="entry name" value="PEPTIDASE S9 PROLYL OLIGOPEPTIDASE CATALYTIC DOMAIN-CONTAINING PROTEIN"/>
    <property type="match status" value="1"/>
</dbReference>
<dbReference type="Gene3D" id="2.120.10.30">
    <property type="entry name" value="TolB, C-terminal domain"/>
    <property type="match status" value="1"/>
</dbReference>
<dbReference type="InterPro" id="IPR001375">
    <property type="entry name" value="Peptidase_S9_cat"/>
</dbReference>
<feature type="domain" description="Peptidase S9 prolyl oligopeptidase catalytic" evidence="1">
    <location>
        <begin position="441"/>
        <end position="651"/>
    </location>
</feature>
<dbReference type="InterPro" id="IPR050585">
    <property type="entry name" value="Xaa-Pro_dipeptidyl-ppase/CocE"/>
</dbReference>
<dbReference type="Pfam" id="PF00326">
    <property type="entry name" value="Peptidase_S9"/>
    <property type="match status" value="1"/>
</dbReference>
<dbReference type="InterPro" id="IPR011042">
    <property type="entry name" value="6-blade_b-propeller_TolB-like"/>
</dbReference>
<keyword evidence="3" id="KW-1185">Reference proteome</keyword>
<proteinExistence type="predicted"/>
<organism evidence="2 3">
    <name type="scientific">Somion occarium</name>
    <dbReference type="NCBI Taxonomy" id="3059160"/>
    <lineage>
        <taxon>Eukaryota</taxon>
        <taxon>Fungi</taxon>
        <taxon>Dikarya</taxon>
        <taxon>Basidiomycota</taxon>
        <taxon>Agaricomycotina</taxon>
        <taxon>Agaricomycetes</taxon>
        <taxon>Polyporales</taxon>
        <taxon>Cerrenaceae</taxon>
        <taxon>Somion</taxon>
    </lineage>
</organism>
<dbReference type="InterPro" id="IPR029058">
    <property type="entry name" value="AB_hydrolase_fold"/>
</dbReference>
<dbReference type="EMBL" id="OZ037945">
    <property type="protein sequence ID" value="CAL1702735.1"/>
    <property type="molecule type" value="Genomic_DNA"/>
</dbReference>
<name>A0ABP1D4B0_9APHY</name>
<accession>A0ABP1D4B0</accession>
<gene>
    <name evidence="2" type="ORF">GFSPODELE1_LOCUS4197</name>
</gene>
<protein>
    <recommendedName>
        <fullName evidence="1">Peptidase S9 prolyl oligopeptidase catalytic domain-containing protein</fullName>
    </recommendedName>
</protein>
<dbReference type="Proteomes" id="UP001497453">
    <property type="component" value="Chromosome 2"/>
</dbReference>
<evidence type="ECO:0000313" key="2">
    <source>
        <dbReference type="EMBL" id="CAL1702735.1"/>
    </source>
</evidence>
<evidence type="ECO:0000313" key="3">
    <source>
        <dbReference type="Proteomes" id="UP001497453"/>
    </source>
</evidence>
<dbReference type="SUPFAM" id="SSF53474">
    <property type="entry name" value="alpha/beta-Hydrolases"/>
    <property type="match status" value="1"/>
</dbReference>
<evidence type="ECO:0000259" key="1">
    <source>
        <dbReference type="Pfam" id="PF00326"/>
    </source>
</evidence>
<reference evidence="3" key="1">
    <citation type="submission" date="2024-04" db="EMBL/GenBank/DDBJ databases">
        <authorList>
            <person name="Shaw F."/>
            <person name="Minotto A."/>
        </authorList>
    </citation>
    <scope>NUCLEOTIDE SEQUENCE [LARGE SCALE GENOMIC DNA]</scope>
</reference>
<dbReference type="SUPFAM" id="SSF82171">
    <property type="entry name" value="DPP6 N-terminal domain-like"/>
    <property type="match status" value="1"/>
</dbReference>
<dbReference type="Gene3D" id="3.40.50.1820">
    <property type="entry name" value="alpha/beta hydrolase"/>
    <property type="match status" value="1"/>
</dbReference>